<dbReference type="InterPro" id="IPR003172">
    <property type="entry name" value="ML_dom"/>
</dbReference>
<dbReference type="Gene3D" id="2.60.40.770">
    <property type="match status" value="1"/>
</dbReference>
<dbReference type="InterPro" id="IPR014756">
    <property type="entry name" value="Ig_E-set"/>
</dbReference>
<proteinExistence type="inferred from homology"/>
<comment type="function">
    <text evidence="1">Catalyzes the intermembrane transfer of phosphatidylglycerol and phosphatidylinositol.</text>
</comment>
<dbReference type="InterPro" id="IPR033917">
    <property type="entry name" value="ML_PG-PI_TP"/>
</dbReference>
<name>A0A3N4JAQ8_9PEZI</name>
<feature type="signal peptide" evidence="8">
    <location>
        <begin position="1"/>
        <end position="18"/>
    </location>
</feature>
<dbReference type="Pfam" id="PF02221">
    <property type="entry name" value="E1_DerP2_DerF2"/>
    <property type="match status" value="1"/>
</dbReference>
<dbReference type="PANTHER" id="PTHR11306:SF0">
    <property type="entry name" value="PHOSPHATIDYLGLYCEROL_PHOSPHATIDYLINOSITOL TRANSFER PROTEIN"/>
    <property type="match status" value="1"/>
</dbReference>
<evidence type="ECO:0000259" key="9">
    <source>
        <dbReference type="SMART" id="SM00737"/>
    </source>
</evidence>
<evidence type="ECO:0000256" key="5">
    <source>
        <dbReference type="ARBA" id="ARBA00022448"/>
    </source>
</evidence>
<dbReference type="CDD" id="cd00917">
    <property type="entry name" value="PG-PI_TP"/>
    <property type="match status" value="1"/>
</dbReference>
<keyword evidence="6 8" id="KW-0732">Signal</keyword>
<keyword evidence="5" id="KW-0813">Transport</keyword>
<dbReference type="OrthoDB" id="6409159at2759"/>
<dbReference type="GO" id="GO:0032934">
    <property type="term" value="F:sterol binding"/>
    <property type="evidence" value="ECO:0007669"/>
    <property type="project" value="InterPro"/>
</dbReference>
<evidence type="ECO:0000256" key="7">
    <source>
        <dbReference type="ARBA" id="ARBA00023055"/>
    </source>
</evidence>
<dbReference type="Proteomes" id="UP000276215">
    <property type="component" value="Unassembled WGS sequence"/>
</dbReference>
<accession>A0A3N4JAQ8</accession>
<evidence type="ECO:0000256" key="4">
    <source>
        <dbReference type="ARBA" id="ARBA00016056"/>
    </source>
</evidence>
<evidence type="ECO:0000313" key="10">
    <source>
        <dbReference type="EMBL" id="RPA95305.1"/>
    </source>
</evidence>
<dbReference type="InterPro" id="IPR039670">
    <property type="entry name" value="NPC2-like"/>
</dbReference>
<dbReference type="EMBL" id="ML120427">
    <property type="protein sequence ID" value="RPA95305.1"/>
    <property type="molecule type" value="Genomic_DNA"/>
</dbReference>
<evidence type="ECO:0000256" key="8">
    <source>
        <dbReference type="SAM" id="SignalP"/>
    </source>
</evidence>
<evidence type="ECO:0000256" key="1">
    <source>
        <dbReference type="ARBA" id="ARBA00002053"/>
    </source>
</evidence>
<evidence type="ECO:0000256" key="3">
    <source>
        <dbReference type="ARBA" id="ARBA00011245"/>
    </source>
</evidence>
<feature type="chain" id="PRO_5018062977" description="Phosphatidylglycerol/phosphatidylinositol transfer protein" evidence="8">
    <location>
        <begin position="19"/>
        <end position="170"/>
    </location>
</feature>
<organism evidence="10 11">
    <name type="scientific">Choiromyces venosus 120613-1</name>
    <dbReference type="NCBI Taxonomy" id="1336337"/>
    <lineage>
        <taxon>Eukaryota</taxon>
        <taxon>Fungi</taxon>
        <taxon>Dikarya</taxon>
        <taxon>Ascomycota</taxon>
        <taxon>Pezizomycotina</taxon>
        <taxon>Pezizomycetes</taxon>
        <taxon>Pezizales</taxon>
        <taxon>Tuberaceae</taxon>
        <taxon>Choiromyces</taxon>
    </lineage>
</organism>
<dbReference type="GO" id="GO:0032366">
    <property type="term" value="P:intracellular sterol transport"/>
    <property type="evidence" value="ECO:0007669"/>
    <property type="project" value="InterPro"/>
</dbReference>
<evidence type="ECO:0000256" key="6">
    <source>
        <dbReference type="ARBA" id="ARBA00022729"/>
    </source>
</evidence>
<dbReference type="SMART" id="SM00737">
    <property type="entry name" value="ML"/>
    <property type="match status" value="1"/>
</dbReference>
<gene>
    <name evidence="10" type="ORF">L873DRAFT_1812983</name>
</gene>
<comment type="subunit">
    <text evidence="3">Monomer.</text>
</comment>
<keyword evidence="7" id="KW-0445">Lipid transport</keyword>
<dbReference type="PANTHER" id="PTHR11306">
    <property type="entry name" value="NIEMANN PICK TYPE C2 PROTEIN NPC2-RELATED"/>
    <property type="match status" value="1"/>
</dbReference>
<evidence type="ECO:0000256" key="2">
    <source>
        <dbReference type="ARBA" id="ARBA00006370"/>
    </source>
</evidence>
<reference evidence="10 11" key="1">
    <citation type="journal article" date="2018" name="Nat. Ecol. Evol.">
        <title>Pezizomycetes genomes reveal the molecular basis of ectomycorrhizal truffle lifestyle.</title>
        <authorList>
            <person name="Murat C."/>
            <person name="Payen T."/>
            <person name="Noel B."/>
            <person name="Kuo A."/>
            <person name="Morin E."/>
            <person name="Chen J."/>
            <person name="Kohler A."/>
            <person name="Krizsan K."/>
            <person name="Balestrini R."/>
            <person name="Da Silva C."/>
            <person name="Montanini B."/>
            <person name="Hainaut M."/>
            <person name="Levati E."/>
            <person name="Barry K.W."/>
            <person name="Belfiori B."/>
            <person name="Cichocki N."/>
            <person name="Clum A."/>
            <person name="Dockter R.B."/>
            <person name="Fauchery L."/>
            <person name="Guy J."/>
            <person name="Iotti M."/>
            <person name="Le Tacon F."/>
            <person name="Lindquist E.A."/>
            <person name="Lipzen A."/>
            <person name="Malagnac F."/>
            <person name="Mello A."/>
            <person name="Molinier V."/>
            <person name="Miyauchi S."/>
            <person name="Poulain J."/>
            <person name="Riccioni C."/>
            <person name="Rubini A."/>
            <person name="Sitrit Y."/>
            <person name="Splivallo R."/>
            <person name="Traeger S."/>
            <person name="Wang M."/>
            <person name="Zifcakova L."/>
            <person name="Wipf D."/>
            <person name="Zambonelli A."/>
            <person name="Paolocci F."/>
            <person name="Nowrousian M."/>
            <person name="Ottonello S."/>
            <person name="Baldrian P."/>
            <person name="Spatafora J.W."/>
            <person name="Henrissat B."/>
            <person name="Nagy L.G."/>
            <person name="Aury J.M."/>
            <person name="Wincker P."/>
            <person name="Grigoriev I.V."/>
            <person name="Bonfante P."/>
            <person name="Martin F.M."/>
        </authorList>
    </citation>
    <scope>NUCLEOTIDE SEQUENCE [LARGE SCALE GENOMIC DNA]</scope>
    <source>
        <strain evidence="10 11">120613-1</strain>
    </source>
</reference>
<protein>
    <recommendedName>
        <fullName evidence="4">Phosphatidylglycerol/phosphatidylinositol transfer protein</fullName>
    </recommendedName>
</protein>
<keyword evidence="11" id="KW-1185">Reference proteome</keyword>
<evidence type="ECO:0000313" key="11">
    <source>
        <dbReference type="Proteomes" id="UP000276215"/>
    </source>
</evidence>
<dbReference type="STRING" id="1336337.A0A3N4JAQ8"/>
<dbReference type="AlphaFoldDB" id="A0A3N4JAQ8"/>
<sequence length="170" mass="18079">MKLSTLPLLCLLVTSASAGSLFQQLAGNQVSIAAGAQIPGENPLQHCEDDTSEDALTIERVNLLPNPPVPGQPLTIEAVGTLKEAVNPGAIVYVTVKYGLITLVKQELDLCDHVDEVDLKCPIEKGKLVLAKVVDIPKQIPPGKYTVKAEAVLEDDSRLTCLVGTVLFSL</sequence>
<dbReference type="SUPFAM" id="SSF81296">
    <property type="entry name" value="E set domains"/>
    <property type="match status" value="1"/>
</dbReference>
<comment type="similarity">
    <text evidence="2">Belongs to the NPC2 family.</text>
</comment>
<feature type="domain" description="MD-2-related lipid-recognition" evidence="9">
    <location>
        <begin position="44"/>
        <end position="166"/>
    </location>
</feature>